<sequence length="29" mass="3515">MKDEKINIKYQNKVNLIFIILVTISFLLY</sequence>
<proteinExistence type="predicted"/>
<feature type="transmembrane region" description="Helical" evidence="1">
    <location>
        <begin position="12"/>
        <end position="28"/>
    </location>
</feature>
<dbReference type="EMBL" id="UAWG01000001">
    <property type="protein sequence ID" value="SQB57898.1"/>
    <property type="molecule type" value="Genomic_DNA"/>
</dbReference>
<gene>
    <name evidence="2" type="ORF">NCTC10719_00492</name>
</gene>
<keyword evidence="1" id="KW-0472">Membrane</keyword>
<keyword evidence="1" id="KW-1133">Transmembrane helix</keyword>
<evidence type="ECO:0000256" key="1">
    <source>
        <dbReference type="SAM" id="Phobius"/>
    </source>
</evidence>
<keyword evidence="1" id="KW-0812">Transmembrane</keyword>
<dbReference type="AlphaFoldDB" id="A0A2X2XWS2"/>
<reference evidence="2 3" key="1">
    <citation type="submission" date="2018-06" db="EMBL/GenBank/DDBJ databases">
        <authorList>
            <consortium name="Pathogen Informatics"/>
            <person name="Doyle S."/>
        </authorList>
    </citation>
    <scope>NUCLEOTIDE SEQUENCE [LARGE SCALE GENOMIC DNA]</scope>
    <source>
        <strain evidence="2 3">NCTC10719</strain>
    </source>
</reference>
<evidence type="ECO:0000313" key="3">
    <source>
        <dbReference type="Proteomes" id="UP000249986"/>
    </source>
</evidence>
<dbReference type="Proteomes" id="UP000249986">
    <property type="component" value="Unassembled WGS sequence"/>
</dbReference>
<evidence type="ECO:0000313" key="2">
    <source>
        <dbReference type="EMBL" id="SQB57898.1"/>
    </source>
</evidence>
<name>A0A2X2XWS2_CLOPF</name>
<accession>A0A2X2XWS2</accession>
<organism evidence="2 3">
    <name type="scientific">Clostridium perfringens</name>
    <dbReference type="NCBI Taxonomy" id="1502"/>
    <lineage>
        <taxon>Bacteria</taxon>
        <taxon>Bacillati</taxon>
        <taxon>Bacillota</taxon>
        <taxon>Clostridia</taxon>
        <taxon>Eubacteriales</taxon>
        <taxon>Clostridiaceae</taxon>
        <taxon>Clostridium</taxon>
    </lineage>
</organism>
<protein>
    <submittedName>
        <fullName evidence="2">Uncharacterized protein</fullName>
    </submittedName>
</protein>